<dbReference type="Proteomes" id="UP000054007">
    <property type="component" value="Unassembled WGS sequence"/>
</dbReference>
<proteinExistence type="predicted"/>
<reference evidence="1 2" key="1">
    <citation type="journal article" date="2015" name="Fungal Genet. Biol.">
        <title>Evolution of novel wood decay mechanisms in Agaricales revealed by the genome sequences of Fistulina hepatica and Cylindrobasidium torrendii.</title>
        <authorList>
            <person name="Floudas D."/>
            <person name="Held B.W."/>
            <person name="Riley R."/>
            <person name="Nagy L.G."/>
            <person name="Koehler G."/>
            <person name="Ransdell A.S."/>
            <person name="Younus H."/>
            <person name="Chow J."/>
            <person name="Chiniquy J."/>
            <person name="Lipzen A."/>
            <person name="Tritt A."/>
            <person name="Sun H."/>
            <person name="Haridas S."/>
            <person name="LaButti K."/>
            <person name="Ohm R.A."/>
            <person name="Kues U."/>
            <person name="Blanchette R.A."/>
            <person name="Grigoriev I.V."/>
            <person name="Minto R.E."/>
            <person name="Hibbett D.S."/>
        </authorList>
    </citation>
    <scope>NUCLEOTIDE SEQUENCE [LARGE SCALE GENOMIC DNA]</scope>
    <source>
        <strain evidence="1 2">FP15055 ss-10</strain>
    </source>
</reference>
<feature type="non-terminal residue" evidence="1">
    <location>
        <position position="293"/>
    </location>
</feature>
<accession>A0A0D7B9B9</accession>
<name>A0A0D7B9B9_9AGAR</name>
<dbReference type="EMBL" id="KN880546">
    <property type="protein sequence ID" value="KIY66724.1"/>
    <property type="molecule type" value="Genomic_DNA"/>
</dbReference>
<keyword evidence="2" id="KW-1185">Reference proteome</keyword>
<evidence type="ECO:0000313" key="1">
    <source>
        <dbReference type="EMBL" id="KIY66724.1"/>
    </source>
</evidence>
<dbReference type="STRING" id="1314674.A0A0D7B9B9"/>
<dbReference type="AlphaFoldDB" id="A0A0D7B9B9"/>
<protein>
    <submittedName>
        <fullName evidence="1">Uncharacterized protein</fullName>
    </submittedName>
</protein>
<organism evidence="1 2">
    <name type="scientific">Cylindrobasidium torrendii FP15055 ss-10</name>
    <dbReference type="NCBI Taxonomy" id="1314674"/>
    <lineage>
        <taxon>Eukaryota</taxon>
        <taxon>Fungi</taxon>
        <taxon>Dikarya</taxon>
        <taxon>Basidiomycota</taxon>
        <taxon>Agaricomycotina</taxon>
        <taxon>Agaricomycetes</taxon>
        <taxon>Agaricomycetidae</taxon>
        <taxon>Agaricales</taxon>
        <taxon>Marasmiineae</taxon>
        <taxon>Physalacriaceae</taxon>
        <taxon>Cylindrobasidium</taxon>
    </lineage>
</organism>
<evidence type="ECO:0000313" key="2">
    <source>
        <dbReference type="Proteomes" id="UP000054007"/>
    </source>
</evidence>
<gene>
    <name evidence="1" type="ORF">CYLTODRAFT_411659</name>
</gene>
<sequence>MASTFVRHFVEPLLSEKQLLSGIDSQDFQTAQYSPSAANDSLRLCLLSLEQPTTASESTLHEAIEVLRSSETLTSLTGPPTRDADPEKRALQRALANHITVAMYAQSMTTLMEQCVELEEEAEWWDEVERSRLNVAWYLLQTLPLRCANLLTMSAKKLRDGAERRQFFYAPFSLESNLLMSSLFPQAVASSRFSITAGAAARPTNNKVEDILDRVTRFVHSTWAVVYLPLRLTRRECTLKRQELENLRDARAVCIGQLSEFRAALEADSPADSQVDQQARHLLSIVGGAQEEG</sequence>